<keyword evidence="3" id="KW-1185">Reference proteome</keyword>
<feature type="region of interest" description="Disordered" evidence="1">
    <location>
        <begin position="15"/>
        <end position="135"/>
    </location>
</feature>
<gene>
    <name evidence="2" type="ORF">GCM10023156_58330</name>
</gene>
<organism evidence="2 3">
    <name type="scientific">Novipirellula rosea</name>
    <dbReference type="NCBI Taxonomy" id="1031540"/>
    <lineage>
        <taxon>Bacteria</taxon>
        <taxon>Pseudomonadati</taxon>
        <taxon>Planctomycetota</taxon>
        <taxon>Planctomycetia</taxon>
        <taxon>Pirellulales</taxon>
        <taxon>Pirellulaceae</taxon>
        <taxon>Novipirellula</taxon>
    </lineage>
</organism>
<accession>A0ABP8NIF3</accession>
<sequence length="135" mass="16641">MNCYARKRYLEKAEKMKQRHEVGRDRLKQRQQTITKMRNSVLSKFRVQRCRRKKEQSEKRQYIKAMKRVNQPEKDDAREDDSTETESGRLRRSRRERDPKTSRRKRLQRGETEQQYQELAAANQNYQKNEPDREH</sequence>
<evidence type="ECO:0000256" key="1">
    <source>
        <dbReference type="SAM" id="MobiDB-lite"/>
    </source>
</evidence>
<feature type="compositionally biased region" description="Polar residues" evidence="1">
    <location>
        <begin position="30"/>
        <end position="42"/>
    </location>
</feature>
<proteinExistence type="predicted"/>
<evidence type="ECO:0000313" key="2">
    <source>
        <dbReference type="EMBL" id="GAA4467864.1"/>
    </source>
</evidence>
<dbReference type="EMBL" id="BAABGA010000091">
    <property type="protein sequence ID" value="GAA4467864.1"/>
    <property type="molecule type" value="Genomic_DNA"/>
</dbReference>
<feature type="compositionally biased region" description="Polar residues" evidence="1">
    <location>
        <begin position="113"/>
        <end position="128"/>
    </location>
</feature>
<comment type="caution">
    <text evidence="2">The sequence shown here is derived from an EMBL/GenBank/DDBJ whole genome shotgun (WGS) entry which is preliminary data.</text>
</comment>
<reference evidence="3" key="1">
    <citation type="journal article" date="2019" name="Int. J. Syst. Evol. Microbiol.">
        <title>The Global Catalogue of Microorganisms (GCM) 10K type strain sequencing project: providing services to taxonomists for standard genome sequencing and annotation.</title>
        <authorList>
            <consortium name="The Broad Institute Genomics Platform"/>
            <consortium name="The Broad Institute Genome Sequencing Center for Infectious Disease"/>
            <person name="Wu L."/>
            <person name="Ma J."/>
        </authorList>
    </citation>
    <scope>NUCLEOTIDE SEQUENCE [LARGE SCALE GENOMIC DNA]</scope>
    <source>
        <strain evidence="3">JCM 17759</strain>
    </source>
</reference>
<feature type="compositionally biased region" description="Basic and acidic residues" evidence="1">
    <location>
        <begin position="15"/>
        <end position="28"/>
    </location>
</feature>
<name>A0ABP8NIF3_9BACT</name>
<protein>
    <submittedName>
        <fullName evidence="2">Uncharacterized protein</fullName>
    </submittedName>
</protein>
<dbReference type="Proteomes" id="UP001500840">
    <property type="component" value="Unassembled WGS sequence"/>
</dbReference>
<evidence type="ECO:0000313" key="3">
    <source>
        <dbReference type="Proteomes" id="UP001500840"/>
    </source>
</evidence>